<evidence type="ECO:0000313" key="2">
    <source>
        <dbReference type="Proteomes" id="UP001345219"/>
    </source>
</evidence>
<dbReference type="EMBL" id="JAXIOK010000019">
    <property type="protein sequence ID" value="KAK4747962.1"/>
    <property type="molecule type" value="Genomic_DNA"/>
</dbReference>
<comment type="caution">
    <text evidence="1">The sequence shown here is derived from an EMBL/GenBank/DDBJ whole genome shotgun (WGS) entry which is preliminary data.</text>
</comment>
<sequence>MEEEEEEMKIYKLRAAEKLQTGKSTHFSSLSEISKELVAVEQRRLVSGQRQNRCLKCPAAADKSSACEQLN</sequence>
<gene>
    <name evidence="1" type="ORF">SAY87_014548</name>
</gene>
<organism evidence="1 2">
    <name type="scientific">Trapa incisa</name>
    <dbReference type="NCBI Taxonomy" id="236973"/>
    <lineage>
        <taxon>Eukaryota</taxon>
        <taxon>Viridiplantae</taxon>
        <taxon>Streptophyta</taxon>
        <taxon>Embryophyta</taxon>
        <taxon>Tracheophyta</taxon>
        <taxon>Spermatophyta</taxon>
        <taxon>Magnoliopsida</taxon>
        <taxon>eudicotyledons</taxon>
        <taxon>Gunneridae</taxon>
        <taxon>Pentapetalae</taxon>
        <taxon>rosids</taxon>
        <taxon>malvids</taxon>
        <taxon>Myrtales</taxon>
        <taxon>Lythraceae</taxon>
        <taxon>Trapa</taxon>
    </lineage>
</organism>
<keyword evidence="2" id="KW-1185">Reference proteome</keyword>
<name>A0AAN7GWB3_9MYRT</name>
<reference evidence="1 2" key="1">
    <citation type="journal article" date="2023" name="Hortic Res">
        <title>Pangenome of water caltrop reveals structural variations and asymmetric subgenome divergence after allopolyploidization.</title>
        <authorList>
            <person name="Zhang X."/>
            <person name="Chen Y."/>
            <person name="Wang L."/>
            <person name="Yuan Y."/>
            <person name="Fang M."/>
            <person name="Shi L."/>
            <person name="Lu R."/>
            <person name="Comes H.P."/>
            <person name="Ma Y."/>
            <person name="Chen Y."/>
            <person name="Huang G."/>
            <person name="Zhou Y."/>
            <person name="Zheng Z."/>
            <person name="Qiu Y."/>
        </authorList>
    </citation>
    <scope>NUCLEOTIDE SEQUENCE [LARGE SCALE GENOMIC DNA]</scope>
    <source>
        <tissue evidence="1">Roots</tissue>
    </source>
</reference>
<dbReference type="Proteomes" id="UP001345219">
    <property type="component" value="Chromosome 12"/>
</dbReference>
<proteinExistence type="predicted"/>
<protein>
    <submittedName>
        <fullName evidence="1">Uncharacterized protein</fullName>
    </submittedName>
</protein>
<evidence type="ECO:0000313" key="1">
    <source>
        <dbReference type="EMBL" id="KAK4747962.1"/>
    </source>
</evidence>
<dbReference type="AlphaFoldDB" id="A0AAN7GWB3"/>
<accession>A0AAN7GWB3</accession>